<dbReference type="InterPro" id="IPR028082">
    <property type="entry name" value="Peripla_BP_I"/>
</dbReference>
<dbReference type="InterPro" id="IPR010982">
    <property type="entry name" value="Lambda_DNA-bd_dom_sf"/>
</dbReference>
<feature type="domain" description="HTH lacI-type" evidence="4">
    <location>
        <begin position="6"/>
        <end position="60"/>
    </location>
</feature>
<evidence type="ECO:0000259" key="4">
    <source>
        <dbReference type="PROSITE" id="PS50932"/>
    </source>
</evidence>
<dbReference type="Gene3D" id="3.40.50.2300">
    <property type="match status" value="2"/>
</dbReference>
<evidence type="ECO:0000256" key="1">
    <source>
        <dbReference type="ARBA" id="ARBA00023015"/>
    </source>
</evidence>
<dbReference type="SUPFAM" id="SSF53822">
    <property type="entry name" value="Periplasmic binding protein-like I"/>
    <property type="match status" value="1"/>
</dbReference>
<evidence type="ECO:0000313" key="5">
    <source>
        <dbReference type="EMBL" id="UOG73014.1"/>
    </source>
</evidence>
<dbReference type="CDD" id="cd01392">
    <property type="entry name" value="HTH_LacI"/>
    <property type="match status" value="1"/>
</dbReference>
<keyword evidence="6" id="KW-1185">Reference proteome</keyword>
<dbReference type="SMART" id="SM00354">
    <property type="entry name" value="HTH_LACI"/>
    <property type="match status" value="1"/>
</dbReference>
<dbReference type="Pfam" id="PF13377">
    <property type="entry name" value="Peripla_BP_3"/>
    <property type="match status" value="1"/>
</dbReference>
<dbReference type="InterPro" id="IPR046335">
    <property type="entry name" value="LacI/GalR-like_sensor"/>
</dbReference>
<name>A0ABY4CU93_9BACT</name>
<sequence>MANRRASITDLAKQLNLSPSTISRALADHEDVSEATKARVRDLAAALNYQPNQLAAGLRRGRSKMLGVLVPHIIGNFFPQVVHGIATEANLSGFNVMIFQSNEDEVQERKNIELLLNAQVEGILVSVSKSTKSFGHFETLRNNTVPLVFFDRSIEGIEGKSVGAVVLDDYQGAYEVVEHLVAQGCTRIAHFTGGLHLNIHRNRHRGYLDALRAHGLPTDEELTVLCEMSLEGGIQGMQKLLALPQPPDAVFSSIDVAAVGALQVLKHAHIRVPQDVALVGFSNEQFTSFTDPSITSVDQHCELMGRTAVRLLLELIADDPEQPPVQHNIVLKPKLLVRESSLRQPDNSAS</sequence>
<keyword evidence="2" id="KW-0238">DNA-binding</keyword>
<dbReference type="PROSITE" id="PS50932">
    <property type="entry name" value="HTH_LACI_2"/>
    <property type="match status" value="1"/>
</dbReference>
<keyword evidence="3" id="KW-0804">Transcription</keyword>
<evidence type="ECO:0000256" key="3">
    <source>
        <dbReference type="ARBA" id="ARBA00023163"/>
    </source>
</evidence>
<dbReference type="SUPFAM" id="SSF47413">
    <property type="entry name" value="lambda repressor-like DNA-binding domains"/>
    <property type="match status" value="1"/>
</dbReference>
<dbReference type="RefSeq" id="WP_243794714.1">
    <property type="nucleotide sequence ID" value="NZ_CP094669.1"/>
</dbReference>
<evidence type="ECO:0000256" key="2">
    <source>
        <dbReference type="ARBA" id="ARBA00023125"/>
    </source>
</evidence>
<dbReference type="CDD" id="cd06267">
    <property type="entry name" value="PBP1_LacI_sugar_binding-like"/>
    <property type="match status" value="1"/>
</dbReference>
<reference evidence="5 6" key="1">
    <citation type="submission" date="2022-03" db="EMBL/GenBank/DDBJ databases">
        <title>Hymenobactersp. isolated from the air.</title>
        <authorList>
            <person name="Won M."/>
            <person name="Kwon S.-W."/>
        </authorList>
    </citation>
    <scope>NUCLEOTIDE SEQUENCE [LARGE SCALE GENOMIC DNA]</scope>
    <source>
        <strain evidence="5 6">KACC 21982</strain>
    </source>
</reference>
<protein>
    <submittedName>
        <fullName evidence="5">LacI family transcriptional regulator</fullName>
    </submittedName>
</protein>
<evidence type="ECO:0000313" key="6">
    <source>
        <dbReference type="Proteomes" id="UP000831113"/>
    </source>
</evidence>
<gene>
    <name evidence="5" type="ORF">MTX78_12855</name>
</gene>
<dbReference type="PANTHER" id="PTHR30146">
    <property type="entry name" value="LACI-RELATED TRANSCRIPTIONAL REPRESSOR"/>
    <property type="match status" value="1"/>
</dbReference>
<proteinExistence type="predicted"/>
<dbReference type="Proteomes" id="UP000831113">
    <property type="component" value="Chromosome"/>
</dbReference>
<dbReference type="Gene3D" id="1.10.260.40">
    <property type="entry name" value="lambda repressor-like DNA-binding domains"/>
    <property type="match status" value="1"/>
</dbReference>
<keyword evidence="1" id="KW-0805">Transcription regulation</keyword>
<dbReference type="EMBL" id="CP094669">
    <property type="protein sequence ID" value="UOG73014.1"/>
    <property type="molecule type" value="Genomic_DNA"/>
</dbReference>
<dbReference type="InterPro" id="IPR000843">
    <property type="entry name" value="HTH_LacI"/>
</dbReference>
<dbReference type="Pfam" id="PF00356">
    <property type="entry name" value="LacI"/>
    <property type="match status" value="1"/>
</dbReference>
<dbReference type="PANTHER" id="PTHR30146:SF109">
    <property type="entry name" value="HTH-TYPE TRANSCRIPTIONAL REGULATOR GALS"/>
    <property type="match status" value="1"/>
</dbReference>
<accession>A0ABY4CU93</accession>
<organism evidence="5 6">
    <name type="scientific">Hymenobacter tibetensis</name>
    <dbReference type="NCBI Taxonomy" id="497967"/>
    <lineage>
        <taxon>Bacteria</taxon>
        <taxon>Pseudomonadati</taxon>
        <taxon>Bacteroidota</taxon>
        <taxon>Cytophagia</taxon>
        <taxon>Cytophagales</taxon>
        <taxon>Hymenobacteraceae</taxon>
        <taxon>Hymenobacter</taxon>
    </lineage>
</organism>